<comment type="caution">
    <text evidence="1">The sequence shown here is derived from an EMBL/GenBank/DDBJ whole genome shotgun (WGS) entry which is preliminary data.</text>
</comment>
<accession>A0ACB9PMS7</accession>
<sequence>MTNGGAAGSSQALVLTGIRHRHQTKQIKQQTPTLSIICNCPFFVVIFFFISFLPLLSSRDTPTEALLHLKILFHRLTVINLEKPFIRIFNSLLDR</sequence>
<dbReference type="Proteomes" id="UP000828941">
    <property type="component" value="Chromosome 4"/>
</dbReference>
<proteinExistence type="predicted"/>
<name>A0ACB9PMS7_BAUVA</name>
<reference evidence="1 2" key="1">
    <citation type="journal article" date="2022" name="DNA Res.">
        <title>Chromosomal-level genome assembly of the orchid tree Bauhinia variegata (Leguminosae; Cercidoideae) supports the allotetraploid origin hypothesis of Bauhinia.</title>
        <authorList>
            <person name="Zhong Y."/>
            <person name="Chen Y."/>
            <person name="Zheng D."/>
            <person name="Pang J."/>
            <person name="Liu Y."/>
            <person name="Luo S."/>
            <person name="Meng S."/>
            <person name="Qian L."/>
            <person name="Wei D."/>
            <person name="Dai S."/>
            <person name="Zhou R."/>
        </authorList>
    </citation>
    <scope>NUCLEOTIDE SEQUENCE [LARGE SCALE GENOMIC DNA]</scope>
    <source>
        <strain evidence="1">BV-YZ2020</strain>
    </source>
</reference>
<protein>
    <submittedName>
        <fullName evidence="1">Uncharacterized protein</fullName>
    </submittedName>
</protein>
<evidence type="ECO:0000313" key="2">
    <source>
        <dbReference type="Proteomes" id="UP000828941"/>
    </source>
</evidence>
<keyword evidence="2" id="KW-1185">Reference proteome</keyword>
<evidence type="ECO:0000313" key="1">
    <source>
        <dbReference type="EMBL" id="KAI4349781.1"/>
    </source>
</evidence>
<dbReference type="EMBL" id="CM039429">
    <property type="protein sequence ID" value="KAI4349781.1"/>
    <property type="molecule type" value="Genomic_DNA"/>
</dbReference>
<gene>
    <name evidence="1" type="ORF">L6164_010337</name>
</gene>
<organism evidence="1 2">
    <name type="scientific">Bauhinia variegata</name>
    <name type="common">Purple orchid tree</name>
    <name type="synonym">Phanera variegata</name>
    <dbReference type="NCBI Taxonomy" id="167791"/>
    <lineage>
        <taxon>Eukaryota</taxon>
        <taxon>Viridiplantae</taxon>
        <taxon>Streptophyta</taxon>
        <taxon>Embryophyta</taxon>
        <taxon>Tracheophyta</taxon>
        <taxon>Spermatophyta</taxon>
        <taxon>Magnoliopsida</taxon>
        <taxon>eudicotyledons</taxon>
        <taxon>Gunneridae</taxon>
        <taxon>Pentapetalae</taxon>
        <taxon>rosids</taxon>
        <taxon>fabids</taxon>
        <taxon>Fabales</taxon>
        <taxon>Fabaceae</taxon>
        <taxon>Cercidoideae</taxon>
        <taxon>Cercideae</taxon>
        <taxon>Bauhiniinae</taxon>
        <taxon>Bauhinia</taxon>
    </lineage>
</organism>